<proteinExistence type="predicted"/>
<accession>A0A3Q0STF7</accession>
<reference evidence="5" key="1">
    <citation type="submission" date="2025-08" db="UniProtKB">
        <authorList>
            <consortium name="Ensembl"/>
        </authorList>
    </citation>
    <scope>IDENTIFICATION</scope>
</reference>
<dbReference type="Ensembl" id="ENSACIT00000028959.1">
    <property type="protein sequence ID" value="ENSACIP00000028214.1"/>
    <property type="gene ID" value="ENSACIG00000021863.1"/>
</dbReference>
<dbReference type="SUPFAM" id="SSF56436">
    <property type="entry name" value="C-type lectin-like"/>
    <property type="match status" value="1"/>
</dbReference>
<dbReference type="STRING" id="61819.ENSACIP00000028214"/>
<dbReference type="PROSITE" id="PS50041">
    <property type="entry name" value="C_TYPE_LECTIN_2"/>
    <property type="match status" value="1"/>
</dbReference>
<dbReference type="GO" id="GO:0009986">
    <property type="term" value="C:cell surface"/>
    <property type="evidence" value="ECO:0007669"/>
    <property type="project" value="TreeGrafter"/>
</dbReference>
<keyword evidence="3" id="KW-0472">Membrane</keyword>
<dbReference type="InterPro" id="IPR001304">
    <property type="entry name" value="C-type_lectin-like"/>
</dbReference>
<dbReference type="InterPro" id="IPR016186">
    <property type="entry name" value="C-type_lectin-like/link_sf"/>
</dbReference>
<protein>
    <recommendedName>
        <fullName evidence="4">C-type lectin domain-containing protein</fullName>
    </recommendedName>
</protein>
<evidence type="ECO:0000256" key="3">
    <source>
        <dbReference type="SAM" id="Phobius"/>
    </source>
</evidence>
<dbReference type="GO" id="GO:0038023">
    <property type="term" value="F:signaling receptor activity"/>
    <property type="evidence" value="ECO:0007669"/>
    <property type="project" value="TreeGrafter"/>
</dbReference>
<dbReference type="Pfam" id="PF00059">
    <property type="entry name" value="Lectin_C"/>
    <property type="match status" value="1"/>
</dbReference>
<evidence type="ECO:0000259" key="4">
    <source>
        <dbReference type="PROSITE" id="PS50041"/>
    </source>
</evidence>
<evidence type="ECO:0000256" key="2">
    <source>
        <dbReference type="ARBA" id="ARBA00023157"/>
    </source>
</evidence>
<dbReference type="GeneTree" id="ENSGT01100000263776"/>
<evidence type="ECO:0000313" key="6">
    <source>
        <dbReference type="Proteomes" id="UP000261340"/>
    </source>
</evidence>
<dbReference type="GO" id="GO:0005886">
    <property type="term" value="C:plasma membrane"/>
    <property type="evidence" value="ECO:0007669"/>
    <property type="project" value="TreeGrafter"/>
</dbReference>
<dbReference type="PANTHER" id="PTHR46784:SF1">
    <property type="entry name" value="KILLER CELL LECTIN-LIKE RECEPTOR SUBFAMILY B MEMBER 1"/>
    <property type="match status" value="1"/>
</dbReference>
<dbReference type="Gene3D" id="3.10.100.10">
    <property type="entry name" value="Mannose-Binding Protein A, subunit A"/>
    <property type="match status" value="1"/>
</dbReference>
<sequence>ITKPESTEVIYEQVKTEDKTREAHPVITAPPRARLSLVVAALVGVCLILVSVIIALIFRSVSEHGRETVNVTTQNLQLLTERAASERRTEELTRERDRLRWTVGVILEYENFPVNKFCPRKGSYLKPIIHILYRCFYIILFYLRQAQRLILLFIYLTCVQTQEFINNHTETYNDDKHGYWIGFSKRSPKDAWTWVDGSNTTVTYWTTHGAGYGTSCALSVPTAPPLASWSKVSCTMNNRWICERRALIKAD</sequence>
<dbReference type="InterPro" id="IPR051527">
    <property type="entry name" value="KLR_subfamily_B"/>
</dbReference>
<organism evidence="5 6">
    <name type="scientific">Amphilophus citrinellus</name>
    <name type="common">Midas cichlid</name>
    <name type="synonym">Cichlasoma citrinellum</name>
    <dbReference type="NCBI Taxonomy" id="61819"/>
    <lineage>
        <taxon>Eukaryota</taxon>
        <taxon>Metazoa</taxon>
        <taxon>Chordata</taxon>
        <taxon>Craniata</taxon>
        <taxon>Vertebrata</taxon>
        <taxon>Euteleostomi</taxon>
        <taxon>Actinopterygii</taxon>
        <taxon>Neopterygii</taxon>
        <taxon>Teleostei</taxon>
        <taxon>Neoteleostei</taxon>
        <taxon>Acanthomorphata</taxon>
        <taxon>Ovalentaria</taxon>
        <taxon>Cichlomorphae</taxon>
        <taxon>Cichliformes</taxon>
        <taxon>Cichlidae</taxon>
        <taxon>New World cichlids</taxon>
        <taxon>Cichlasomatinae</taxon>
        <taxon>Heroini</taxon>
        <taxon>Amphilophus</taxon>
    </lineage>
</organism>
<dbReference type="InterPro" id="IPR016187">
    <property type="entry name" value="CTDL_fold"/>
</dbReference>
<keyword evidence="2" id="KW-1015">Disulfide bond</keyword>
<dbReference type="PANTHER" id="PTHR46784">
    <property type="entry name" value="KILLER CELL LECTIN-LIKE RECEPTOR SUBFAMILY B MEMBER 1"/>
    <property type="match status" value="1"/>
</dbReference>
<reference evidence="5" key="2">
    <citation type="submission" date="2025-09" db="UniProtKB">
        <authorList>
            <consortium name="Ensembl"/>
        </authorList>
    </citation>
    <scope>IDENTIFICATION</scope>
</reference>
<dbReference type="GO" id="GO:0042269">
    <property type="term" value="P:regulation of natural killer cell mediated cytotoxicity"/>
    <property type="evidence" value="ECO:0007669"/>
    <property type="project" value="TreeGrafter"/>
</dbReference>
<evidence type="ECO:0000313" key="5">
    <source>
        <dbReference type="Ensembl" id="ENSACIP00000028214.1"/>
    </source>
</evidence>
<dbReference type="Proteomes" id="UP000261340">
    <property type="component" value="Unplaced"/>
</dbReference>
<keyword evidence="6" id="KW-1185">Reference proteome</keyword>
<keyword evidence="3" id="KW-0812">Transmembrane</keyword>
<feature type="transmembrane region" description="Helical" evidence="3">
    <location>
        <begin position="35"/>
        <end position="58"/>
    </location>
</feature>
<name>A0A3Q0STF7_AMPCI</name>
<dbReference type="OMA" id="ICETRVL"/>
<keyword evidence="1 3" id="KW-1133">Transmembrane helix</keyword>
<dbReference type="AlphaFoldDB" id="A0A3Q0STF7"/>
<evidence type="ECO:0000256" key="1">
    <source>
        <dbReference type="ARBA" id="ARBA00022989"/>
    </source>
</evidence>
<feature type="domain" description="C-type lectin" evidence="4">
    <location>
        <begin position="156"/>
        <end position="243"/>
    </location>
</feature>